<keyword evidence="8" id="KW-1185">Reference proteome</keyword>
<evidence type="ECO:0000313" key="8">
    <source>
        <dbReference type="Proteomes" id="UP000675880"/>
    </source>
</evidence>
<reference evidence="7 8" key="1">
    <citation type="submission" date="2021-02" db="EMBL/GenBank/DDBJ databases">
        <authorList>
            <person name="Han P."/>
        </authorList>
    </citation>
    <scope>NUCLEOTIDE SEQUENCE [LARGE SCALE GENOMIC DNA]</scope>
    <source>
        <strain evidence="7">Candidatus Nitrospira sp. ZN2</strain>
    </source>
</reference>
<dbReference type="Proteomes" id="UP000675880">
    <property type="component" value="Unassembled WGS sequence"/>
</dbReference>
<dbReference type="InterPro" id="IPR002155">
    <property type="entry name" value="Thiolase"/>
</dbReference>
<feature type="domain" description="Thiolase N-terminal" evidence="5">
    <location>
        <begin position="4"/>
        <end position="265"/>
    </location>
</feature>
<feature type="domain" description="Thiolase C-terminal" evidence="6">
    <location>
        <begin position="274"/>
        <end position="394"/>
    </location>
</feature>
<comment type="similarity">
    <text evidence="1 4">Belongs to the thiolase-like superfamily. Thiolase family.</text>
</comment>
<organism evidence="7 8">
    <name type="scientific">Nitrospira defluvii</name>
    <dbReference type="NCBI Taxonomy" id="330214"/>
    <lineage>
        <taxon>Bacteria</taxon>
        <taxon>Pseudomonadati</taxon>
        <taxon>Nitrospirota</taxon>
        <taxon>Nitrospiria</taxon>
        <taxon>Nitrospirales</taxon>
        <taxon>Nitrospiraceae</taxon>
        <taxon>Nitrospira</taxon>
    </lineage>
</organism>
<dbReference type="NCBIfam" id="TIGR01930">
    <property type="entry name" value="AcCoA-C-Actrans"/>
    <property type="match status" value="1"/>
</dbReference>
<dbReference type="GO" id="GO:0003985">
    <property type="term" value="F:acetyl-CoA C-acetyltransferase activity"/>
    <property type="evidence" value="ECO:0007669"/>
    <property type="project" value="UniProtKB-EC"/>
</dbReference>
<dbReference type="RefSeq" id="WP_213041678.1">
    <property type="nucleotide sequence ID" value="NZ_CAJNBJ010000002.1"/>
</dbReference>
<protein>
    <submittedName>
        <fullName evidence="7">Acetyl-CoA acetyltransferase</fullName>
        <ecNumber evidence="7">2.3.1.9</ecNumber>
    </submittedName>
</protein>
<name>A0ABM8R344_9BACT</name>
<dbReference type="EMBL" id="CAJNBJ010000002">
    <property type="protein sequence ID" value="CAE6730309.1"/>
    <property type="molecule type" value="Genomic_DNA"/>
</dbReference>
<dbReference type="Gene3D" id="3.40.47.10">
    <property type="match status" value="1"/>
</dbReference>
<dbReference type="SUPFAM" id="SSF53901">
    <property type="entry name" value="Thiolase-like"/>
    <property type="match status" value="2"/>
</dbReference>
<dbReference type="CDD" id="cd00751">
    <property type="entry name" value="thiolase"/>
    <property type="match status" value="1"/>
</dbReference>
<dbReference type="InterPro" id="IPR020616">
    <property type="entry name" value="Thiolase_N"/>
</dbReference>
<evidence type="ECO:0000256" key="2">
    <source>
        <dbReference type="ARBA" id="ARBA00022679"/>
    </source>
</evidence>
<dbReference type="Pfam" id="PF00108">
    <property type="entry name" value="Thiolase_N"/>
    <property type="match status" value="1"/>
</dbReference>
<dbReference type="EC" id="2.3.1.9" evidence="7"/>
<comment type="caution">
    <text evidence="7">The sequence shown here is derived from an EMBL/GenBank/DDBJ whole genome shotgun (WGS) entry which is preliminary data.</text>
</comment>
<dbReference type="PROSITE" id="PS00099">
    <property type="entry name" value="THIOLASE_3"/>
    <property type="match status" value="1"/>
</dbReference>
<accession>A0ABM8R344</accession>
<evidence type="ECO:0000313" key="7">
    <source>
        <dbReference type="EMBL" id="CAE6730309.1"/>
    </source>
</evidence>
<evidence type="ECO:0000259" key="6">
    <source>
        <dbReference type="Pfam" id="PF02803"/>
    </source>
</evidence>
<evidence type="ECO:0000259" key="5">
    <source>
        <dbReference type="Pfam" id="PF00108"/>
    </source>
</evidence>
<dbReference type="InterPro" id="IPR020613">
    <property type="entry name" value="Thiolase_CS"/>
</dbReference>
<evidence type="ECO:0000256" key="4">
    <source>
        <dbReference type="RuleBase" id="RU003557"/>
    </source>
</evidence>
<dbReference type="PROSITE" id="PS00737">
    <property type="entry name" value="THIOLASE_2"/>
    <property type="match status" value="1"/>
</dbReference>
<dbReference type="Pfam" id="PF02803">
    <property type="entry name" value="Thiolase_C"/>
    <property type="match status" value="1"/>
</dbReference>
<evidence type="ECO:0000256" key="1">
    <source>
        <dbReference type="ARBA" id="ARBA00010982"/>
    </source>
</evidence>
<sequence length="396" mass="42233">MKQVVVTAGARTPIGNFGGALKDVTPQRMGELAVREVIARAQVDPRIIDEVIIGSVGHTSDAYNVARVIALLAGIPVRTPAYSVQRNCSSGLQPFVNAYQNIQSEDADVQIVGGVESMSRAPFVSRDMRWGKRLRHAEFIDSIWEGLTDAFCGQLMGLTAENLAEEFGISREEQDRFAVDSHRRAFKAIREGRLKDELFPVSIPKSVGGRDVAPVALTQDEGPNVGLTEQQLALYPPLFKEGGTVTAGNSCPLNDGAAAAMVMSAARARELNCRPLGRLRSYAFVGVDPTRMGIGPAEALPLALTRAGLSLTDLELIEVNEAFAAQYLAVEQVLGLKRDRVNVNGGAIALGHPVGMTGTRLVLALLYEMQRRGAALGAVAMCVGGGQGAAMVLEQV</sequence>
<dbReference type="InterPro" id="IPR020617">
    <property type="entry name" value="Thiolase_C"/>
</dbReference>
<dbReference type="PANTHER" id="PTHR18919">
    <property type="entry name" value="ACETYL-COA C-ACYLTRANSFERASE"/>
    <property type="match status" value="1"/>
</dbReference>
<evidence type="ECO:0000256" key="3">
    <source>
        <dbReference type="ARBA" id="ARBA00023315"/>
    </source>
</evidence>
<dbReference type="InterPro" id="IPR016039">
    <property type="entry name" value="Thiolase-like"/>
</dbReference>
<dbReference type="PIRSF" id="PIRSF000429">
    <property type="entry name" value="Ac-CoA_Ac_transf"/>
    <property type="match status" value="1"/>
</dbReference>
<dbReference type="InterPro" id="IPR020610">
    <property type="entry name" value="Thiolase_AS"/>
</dbReference>
<keyword evidence="3 4" id="KW-0012">Acyltransferase</keyword>
<dbReference type="PANTHER" id="PTHR18919:SF107">
    <property type="entry name" value="ACETYL-COA ACETYLTRANSFERASE, CYTOSOLIC"/>
    <property type="match status" value="1"/>
</dbReference>
<gene>
    <name evidence="7" type="primary">thlA</name>
    <name evidence="7" type="ORF">NSPZN2_100329</name>
</gene>
<keyword evidence="2 4" id="KW-0808">Transferase</keyword>
<proteinExistence type="inferred from homology"/>